<dbReference type="Gene3D" id="1.25.40.1050">
    <property type="match status" value="1"/>
</dbReference>
<dbReference type="HOGENOM" id="CLU_001581_1_1_1"/>
<accession>K3W9G5</accession>
<feature type="domain" description="Exoribonuclease Xrn1 D2/D3" evidence="5">
    <location>
        <begin position="827"/>
        <end position="931"/>
    </location>
</feature>
<reference evidence="7" key="2">
    <citation type="submission" date="2010-04" db="EMBL/GenBank/DDBJ databases">
        <authorList>
            <person name="Buell R."/>
            <person name="Hamilton J."/>
            <person name="Hostetler J."/>
        </authorList>
    </citation>
    <scope>NUCLEOTIDE SEQUENCE [LARGE SCALE GENOMIC DNA]</scope>
    <source>
        <strain evidence="7">DAOM:BR144</strain>
    </source>
</reference>
<dbReference type="GO" id="GO:0003723">
    <property type="term" value="F:RNA binding"/>
    <property type="evidence" value="ECO:0007669"/>
    <property type="project" value="TreeGrafter"/>
</dbReference>
<dbReference type="Pfam" id="PF18129">
    <property type="entry name" value="SH3_12"/>
    <property type="match status" value="1"/>
</dbReference>
<dbReference type="InterPro" id="IPR047008">
    <property type="entry name" value="XRN1_SH3_sf"/>
</dbReference>
<dbReference type="PANTHER" id="PTHR12341">
    <property type="entry name" value="5'-&gt;3' EXORIBONUCLEASE"/>
    <property type="match status" value="1"/>
</dbReference>
<feature type="region of interest" description="Disordered" evidence="1">
    <location>
        <begin position="172"/>
        <end position="201"/>
    </location>
</feature>
<dbReference type="AlphaFoldDB" id="K3W9G5"/>
<dbReference type="InterPro" id="IPR041106">
    <property type="entry name" value="XRN1_D2_D3"/>
</dbReference>
<reference evidence="7" key="1">
    <citation type="journal article" date="2010" name="Genome Biol.">
        <title>Genome sequence of the necrotrophic plant pathogen Pythium ultimum reveals original pathogenicity mechanisms and effector repertoire.</title>
        <authorList>
            <person name="Levesque C.A."/>
            <person name="Brouwer H."/>
            <person name="Cano L."/>
            <person name="Hamilton J.P."/>
            <person name="Holt C."/>
            <person name="Huitema E."/>
            <person name="Raffaele S."/>
            <person name="Robideau G.P."/>
            <person name="Thines M."/>
            <person name="Win J."/>
            <person name="Zerillo M.M."/>
            <person name="Beakes G.W."/>
            <person name="Boore J.L."/>
            <person name="Busam D."/>
            <person name="Dumas B."/>
            <person name="Ferriera S."/>
            <person name="Fuerstenberg S.I."/>
            <person name="Gachon C.M."/>
            <person name="Gaulin E."/>
            <person name="Govers F."/>
            <person name="Grenville-Briggs L."/>
            <person name="Horner N."/>
            <person name="Hostetler J."/>
            <person name="Jiang R.H."/>
            <person name="Johnson J."/>
            <person name="Krajaejun T."/>
            <person name="Lin H."/>
            <person name="Meijer H.J."/>
            <person name="Moore B."/>
            <person name="Morris P."/>
            <person name="Phuntmart V."/>
            <person name="Puiu D."/>
            <person name="Shetty J."/>
            <person name="Stajich J.E."/>
            <person name="Tripathy S."/>
            <person name="Wawra S."/>
            <person name="van West P."/>
            <person name="Whitty B.R."/>
            <person name="Coutinho P.M."/>
            <person name="Henrissat B."/>
            <person name="Martin F."/>
            <person name="Thomas P.D."/>
            <person name="Tyler B.M."/>
            <person name="De Vries R.P."/>
            <person name="Kamoun S."/>
            <person name="Yandell M."/>
            <person name="Tisserat N."/>
            <person name="Buell C.R."/>
        </authorList>
    </citation>
    <scope>NUCLEOTIDE SEQUENCE</scope>
    <source>
        <strain evidence="7">DAOM:BR144</strain>
    </source>
</reference>
<dbReference type="Pfam" id="PF18334">
    <property type="entry name" value="XRN1_D2_D3"/>
    <property type="match status" value="2"/>
</dbReference>
<name>K3W9G5_GLOUD</name>
<dbReference type="EMBL" id="GL376626">
    <property type="status" value="NOT_ANNOTATED_CDS"/>
    <property type="molecule type" value="Genomic_DNA"/>
</dbReference>
<dbReference type="Proteomes" id="UP000019132">
    <property type="component" value="Unassembled WGS sequence"/>
</dbReference>
<dbReference type="Pfam" id="PF18332">
    <property type="entry name" value="XRN1_D1"/>
    <property type="match status" value="1"/>
</dbReference>
<proteinExistence type="predicted"/>
<dbReference type="OMA" id="VASWPWF"/>
<dbReference type="STRING" id="431595.K3W9G5"/>
<dbReference type="EnsemblProtists" id="PYU1_T001606">
    <property type="protein sequence ID" value="PYU1_T001606"/>
    <property type="gene ID" value="PYU1_G001606"/>
</dbReference>
<dbReference type="InParanoid" id="K3W9G5"/>
<dbReference type="GO" id="GO:0000956">
    <property type="term" value="P:nuclear-transcribed mRNA catabolic process"/>
    <property type="evidence" value="ECO:0007669"/>
    <property type="project" value="TreeGrafter"/>
</dbReference>
<organism evidence="6 7">
    <name type="scientific">Globisporangium ultimum (strain ATCC 200006 / CBS 805.95 / DAOM BR144)</name>
    <name type="common">Pythium ultimum</name>
    <dbReference type="NCBI Taxonomy" id="431595"/>
    <lineage>
        <taxon>Eukaryota</taxon>
        <taxon>Sar</taxon>
        <taxon>Stramenopiles</taxon>
        <taxon>Oomycota</taxon>
        <taxon>Peronosporomycetes</taxon>
        <taxon>Pythiales</taxon>
        <taxon>Pythiaceae</taxon>
        <taxon>Globisporangium</taxon>
    </lineage>
</organism>
<dbReference type="Gene3D" id="3.40.50.12390">
    <property type="match status" value="1"/>
</dbReference>
<reference evidence="6" key="3">
    <citation type="submission" date="2015-02" db="UniProtKB">
        <authorList>
            <consortium name="EnsemblProtists"/>
        </authorList>
    </citation>
    <scope>IDENTIFICATION</scope>
    <source>
        <strain evidence="6">DAOM BR144</strain>
    </source>
</reference>
<evidence type="ECO:0000313" key="6">
    <source>
        <dbReference type="EnsemblProtists" id="PYU1_T001606"/>
    </source>
</evidence>
<dbReference type="InterPro" id="IPR041412">
    <property type="entry name" value="Xrn1_helical"/>
</dbReference>
<dbReference type="InterPro" id="IPR047007">
    <property type="entry name" value="XRN1_D1_sf"/>
</dbReference>
<dbReference type="GO" id="GO:0004534">
    <property type="term" value="F:5'-3' RNA exonuclease activity"/>
    <property type="evidence" value="ECO:0007669"/>
    <property type="project" value="TreeGrafter"/>
</dbReference>
<dbReference type="VEuPathDB" id="FungiDB:PYU1_G001606"/>
<dbReference type="Gene3D" id="2.170.260.40">
    <property type="match status" value="1"/>
</dbReference>
<sequence length="1025" mass="114613">MTHEPHFTLVREVVVWGSQKNKVAAKQIEEQQWQLVHLSLFREYLMMEMRVVQPLDGERMLDDFILLTFLLGNDFIPHSPTLEISEDAIPLLMQVYRGLLEKHQGQYLTENGKLINIGLLQELFEVIGSQEEEILSNRAIEESKKRHHRGGRHERPVVKTHDVDEKLVQNAISALNGDSDDDEDRVPPLIEDEDEDEDEEEQEKALLKALDGEFETKLALEVEEEEHKLFAALSGSESFQDTKWAYYERKFNLVRGDGNANNKGLDEIKKHYVEALMWCLAYYFQGPPSWSWFYPYHYAPMVSDLTNISEIAASIKFNNDPETDGPLLPFEQLMSNLPASSSHLVPEPYRFLMVSPLSPIKHFYPENFEIDMEGKRNAWEGVNILPFIDVALLKQAIAQYCPDSRLTPSERKRNTLKLLPLRIVQDLNAVETLPSSLPGVPGFPDVHVCNTRVEDYSLPPISVHGGQFQSRLMDGVQLPLAGFPSLYTVPLEAVRIEHVRLNCFGMGSRKATLILQIAAAQATENPQELISKTVLVNWPNLHEAKVVGVSTLSGEYRRQKTSKGRKEVVFTPYENDEKTSWAYYAQTEVVKLLSGRGTPGSGGIDLGRTGISTVLHVLPLQGMVSNPQTGAIEKKFGNVEALVPFQLAVVNRQLHDDRFQETAKTPLAERFPVDSVALITSGEWLGCTAVVKACDEDDNEVKVRVNTIDKEPPFGYVVAEKITDKYYPGYLVAQKLGISTTTLGVLTGNVNVNPGSFDIGLNIRFRKDLLLPGYCRLVNKTGQKDSTDDANVWRKGDIVKIVGSGAYDENVKRDSLSQRNGPPAAGNSTVWEYSERAIKLLAAYKNEFPDVISRLDKLPFGTSYNGKELFGIQDGKQIEVKAELIKQWIEQQQLGSKEHSKHIPVSSEYISLSAIRAVEAAGALRATERQKHAAQNAQTPVEALVPAHNLFRPNPLVNQDLTGSEVSKRATRNPGAPKLGDRVINISGRGIPFGHRGTVVATHVSSKCVEVLFDEKFTGGEALWP</sequence>
<feature type="domain" description="Exoribonuclease Xrn1 D2/D3" evidence="5">
    <location>
        <begin position="666"/>
        <end position="766"/>
    </location>
</feature>
<evidence type="ECO:0000259" key="2">
    <source>
        <dbReference type="Pfam" id="PF17846"/>
    </source>
</evidence>
<protein>
    <submittedName>
        <fullName evidence="6">Uncharacterized protein</fullName>
    </submittedName>
</protein>
<evidence type="ECO:0000256" key="1">
    <source>
        <dbReference type="SAM" id="MobiDB-lite"/>
    </source>
</evidence>
<dbReference type="eggNOG" id="KOG2045">
    <property type="taxonomic scope" value="Eukaryota"/>
</dbReference>
<evidence type="ECO:0000259" key="5">
    <source>
        <dbReference type="Pfam" id="PF18334"/>
    </source>
</evidence>
<feature type="domain" description="5'-3' exoribonuclease 1 D1" evidence="4">
    <location>
        <begin position="479"/>
        <end position="661"/>
    </location>
</feature>
<evidence type="ECO:0000313" key="7">
    <source>
        <dbReference type="Proteomes" id="UP000019132"/>
    </source>
</evidence>
<dbReference type="InterPro" id="IPR041385">
    <property type="entry name" value="SH3_12"/>
</dbReference>
<feature type="domain" description="Xrn1 helical" evidence="2">
    <location>
        <begin position="56"/>
        <end position="425"/>
    </location>
</feature>
<dbReference type="InterPro" id="IPR027073">
    <property type="entry name" value="5_3_exoribonuclease"/>
</dbReference>
<keyword evidence="7" id="KW-1185">Reference proteome</keyword>
<feature type="region of interest" description="Disordered" evidence="1">
    <location>
        <begin position="139"/>
        <end position="160"/>
    </location>
</feature>
<dbReference type="Pfam" id="PF17846">
    <property type="entry name" value="XRN_M"/>
    <property type="match status" value="1"/>
</dbReference>
<evidence type="ECO:0000259" key="4">
    <source>
        <dbReference type="Pfam" id="PF18332"/>
    </source>
</evidence>
<dbReference type="GO" id="GO:0005634">
    <property type="term" value="C:nucleus"/>
    <property type="evidence" value="ECO:0007669"/>
    <property type="project" value="TreeGrafter"/>
</dbReference>
<dbReference type="Gene3D" id="2.30.30.750">
    <property type="match status" value="1"/>
</dbReference>
<feature type="compositionally biased region" description="Acidic residues" evidence="1">
    <location>
        <begin position="178"/>
        <end position="201"/>
    </location>
</feature>
<dbReference type="PANTHER" id="PTHR12341:SF7">
    <property type="entry name" value="5'-3' EXORIBONUCLEASE 1"/>
    <property type="match status" value="1"/>
</dbReference>
<feature type="domain" description="5'-3' exoribonuclease 1 SH3-like" evidence="3">
    <location>
        <begin position="978"/>
        <end position="1023"/>
    </location>
</feature>
<evidence type="ECO:0000259" key="3">
    <source>
        <dbReference type="Pfam" id="PF18129"/>
    </source>
</evidence>
<dbReference type="InterPro" id="IPR040992">
    <property type="entry name" value="XRN1_D1"/>
</dbReference>